<name>A0AAN9YJY2_9PEZI</name>
<gene>
    <name evidence="2" type="ORF">SLS62_009964</name>
</gene>
<dbReference type="AlphaFoldDB" id="A0AAN9YJY2"/>
<organism evidence="2 3">
    <name type="scientific">Diatrype stigma</name>
    <dbReference type="NCBI Taxonomy" id="117547"/>
    <lineage>
        <taxon>Eukaryota</taxon>
        <taxon>Fungi</taxon>
        <taxon>Dikarya</taxon>
        <taxon>Ascomycota</taxon>
        <taxon>Pezizomycotina</taxon>
        <taxon>Sordariomycetes</taxon>
        <taxon>Xylariomycetidae</taxon>
        <taxon>Xylariales</taxon>
        <taxon>Diatrypaceae</taxon>
        <taxon>Diatrype</taxon>
    </lineage>
</organism>
<proteinExistence type="predicted"/>
<dbReference type="InterPro" id="IPR046623">
    <property type="entry name" value="DUF6536"/>
</dbReference>
<evidence type="ECO:0000313" key="3">
    <source>
        <dbReference type="Proteomes" id="UP001320420"/>
    </source>
</evidence>
<dbReference type="PANTHER" id="PTHR35395:SF1">
    <property type="entry name" value="DUF6536 DOMAIN-CONTAINING PROTEIN"/>
    <property type="match status" value="1"/>
</dbReference>
<dbReference type="PANTHER" id="PTHR35395">
    <property type="entry name" value="DUF6536 DOMAIN-CONTAINING PROTEIN"/>
    <property type="match status" value="1"/>
</dbReference>
<reference evidence="2 3" key="1">
    <citation type="submission" date="2024-02" db="EMBL/GenBank/DDBJ databases">
        <title>De novo assembly and annotation of 12 fungi associated with fruit tree decline syndrome in Ontario, Canada.</title>
        <authorList>
            <person name="Sulman M."/>
            <person name="Ellouze W."/>
            <person name="Ilyukhin E."/>
        </authorList>
    </citation>
    <scope>NUCLEOTIDE SEQUENCE [LARGE SCALE GENOMIC DNA]</scope>
    <source>
        <strain evidence="2 3">M11/M66-122</strain>
    </source>
</reference>
<evidence type="ECO:0000313" key="2">
    <source>
        <dbReference type="EMBL" id="KAK7745100.1"/>
    </source>
</evidence>
<feature type="domain" description="DUF6536" evidence="1">
    <location>
        <begin position="3"/>
        <end position="90"/>
    </location>
</feature>
<dbReference type="EMBL" id="JAKJXP020000113">
    <property type="protein sequence ID" value="KAK7745100.1"/>
    <property type="molecule type" value="Genomic_DNA"/>
</dbReference>
<accession>A0AAN9YJY2</accession>
<protein>
    <recommendedName>
        <fullName evidence="1">DUF6536 domain-containing protein</fullName>
    </recommendedName>
</protein>
<dbReference type="Proteomes" id="UP001320420">
    <property type="component" value="Unassembled WGS sequence"/>
</dbReference>
<sequence length="373" mass="41486">MQLASSNFFMQILNSPSREEIDAAHARGTWFGIGVSSVRNAFRVSTFKTWCWVALLISSIPIHLLFNSTIFETDYRGSDFHVTIATEEFLRGGAFYPPGASLSPAGLYMKKFSNETYSAKGLGNLGYGDQQLMTEYDDDTSETVRNITTTAREAETWEQLSADDCFMEYIKCDGLKQHRNLVMIIDQPEGWVRSEGWHLEENETAFWDRYVPPDQPNHLFFDTQCVMVAERTPSSSVVCMNTCNKAMAGLSDNPWRYSFFDDGGDDSSKTDRSSLAWVNGSSNIQPESSFGGDYDAMYASNGMTSGLQSNFRLSVKSCMAQPLERVCHIGLSPRLLMGVTLCVVIKTITAIRVTKVLSHSGQEPLVTPGDAGE</sequence>
<dbReference type="Pfam" id="PF20163">
    <property type="entry name" value="DUF6536"/>
    <property type="match status" value="1"/>
</dbReference>
<keyword evidence="3" id="KW-1185">Reference proteome</keyword>
<comment type="caution">
    <text evidence="2">The sequence shown here is derived from an EMBL/GenBank/DDBJ whole genome shotgun (WGS) entry which is preliminary data.</text>
</comment>
<evidence type="ECO:0000259" key="1">
    <source>
        <dbReference type="Pfam" id="PF20163"/>
    </source>
</evidence>